<evidence type="ECO:0000256" key="4">
    <source>
        <dbReference type="ARBA" id="ARBA00022737"/>
    </source>
</evidence>
<evidence type="ECO:0000256" key="6">
    <source>
        <dbReference type="ARBA" id="ARBA00022786"/>
    </source>
</evidence>
<dbReference type="GO" id="GO:0008270">
    <property type="term" value="F:zinc ion binding"/>
    <property type="evidence" value="ECO:0007669"/>
    <property type="project" value="UniProtKB-KW"/>
</dbReference>
<proteinExistence type="predicted"/>
<sequence>MLSGLPFRATLRPRQPQPDPGATSTARRSQSTSPHAAASSDSGESDDPDISSLNAQLDVLTTVFPDVQPEVFREMLNSFSEESRLEVVTEAMLRQPDRWVRGRHRTSPLDQKDHDATDNAPRAPHTSDKDARLPVEERFRNETYKLAVKQALYQEFKGLSHSTIRAVLAECNYSYTHARPTLLGLVSKSWRFSVTSFFTRRKPPSAQDHPLVTWQKPDPSIGGALVPRLVPTKSAELNRELYDSLIAPLLRKQNEEMMVEDRALAEQLNEEEAEAAGEMYDCECCFTPSAFEHLSSCDQSGHWICFRCIRFSMNEALYGQGWARSVNTERLTLNCIAPVSDGQCQGCLPQHSVQRALAEERDGEATFRKFEERAITDSLRKSDLPVIQCPFCAYAEVDDVTLPLLSWKPGFRRTLSIWALPAAHFLYLKPIYFLIRFLSLFSFFFVTLNYLLPRRFRIDLVSPLLASRQRVARLRRGLRFTCAHPACGRTSCLACHKAWRDPHVCHESALASLRTHVENAVSNAVKRTCPRCNTSFLKSGGCNKLVCVCGYAMCYVCRQRIAPDEGYQHFCNHFRGNNPGVDNSCDECDKCHLYAEEDVEAVVRDAAKEAEREWKERNGAEGGDSAALAGLSVQQAALLGYHASGSGGLGNKQMQPRQQEFVGVGKGNEWEMWLDWLMDAVLA</sequence>
<gene>
    <name evidence="11" type="primary">ARI1</name>
    <name evidence="11" type="ORF">DIS24_g6659</name>
</gene>
<dbReference type="SUPFAM" id="SSF57850">
    <property type="entry name" value="RING/U-box"/>
    <property type="match status" value="1"/>
</dbReference>
<keyword evidence="6" id="KW-0833">Ubl conjugation pathway</keyword>
<evidence type="ECO:0000256" key="9">
    <source>
        <dbReference type="SAM" id="Phobius"/>
    </source>
</evidence>
<evidence type="ECO:0000256" key="7">
    <source>
        <dbReference type="ARBA" id="ARBA00022833"/>
    </source>
</evidence>
<feature type="region of interest" description="Disordered" evidence="8">
    <location>
        <begin position="99"/>
        <end position="132"/>
    </location>
</feature>
<dbReference type="EMBL" id="JAUJDW010000034">
    <property type="protein sequence ID" value="KAK0650610.1"/>
    <property type="molecule type" value="Genomic_DNA"/>
</dbReference>
<evidence type="ECO:0000256" key="3">
    <source>
        <dbReference type="ARBA" id="ARBA00022723"/>
    </source>
</evidence>
<keyword evidence="9" id="KW-0812">Transmembrane</keyword>
<reference evidence="11" key="1">
    <citation type="submission" date="2023-06" db="EMBL/GenBank/DDBJ databases">
        <title>Multi-omics analyses reveal the molecular pathogenesis toolkit of Lasiodiplodia hormozganensis, a cross-kingdom pathogen.</title>
        <authorList>
            <person name="Felix C."/>
            <person name="Meneses R."/>
            <person name="Goncalves M.F.M."/>
            <person name="Tilleman L."/>
            <person name="Duarte A.S."/>
            <person name="Jorrin-Novo J.V."/>
            <person name="Van De Peer Y."/>
            <person name="Deforce D."/>
            <person name="Van Nieuwerburgh F."/>
            <person name="Esteves A.C."/>
            <person name="Alves A."/>
        </authorList>
    </citation>
    <scope>NUCLEOTIDE SEQUENCE</scope>
    <source>
        <strain evidence="11">CBS 339.90</strain>
    </source>
</reference>
<keyword evidence="9" id="KW-1133">Transmembrane helix</keyword>
<evidence type="ECO:0000256" key="2">
    <source>
        <dbReference type="ARBA" id="ARBA00022679"/>
    </source>
</evidence>
<evidence type="ECO:0000256" key="1">
    <source>
        <dbReference type="ARBA" id="ARBA00004906"/>
    </source>
</evidence>
<protein>
    <submittedName>
        <fullName evidence="11">E3 ubiquitin-protein ligase ARI1</fullName>
    </submittedName>
</protein>
<dbReference type="Pfam" id="PF26112">
    <property type="entry name" value="UBA_RNF216"/>
    <property type="match status" value="1"/>
</dbReference>
<feature type="region of interest" description="Disordered" evidence="8">
    <location>
        <begin position="1"/>
        <end position="51"/>
    </location>
</feature>
<comment type="pathway">
    <text evidence="1">Protein modification; protein ubiquitination.</text>
</comment>
<dbReference type="InterPro" id="IPR051628">
    <property type="entry name" value="LUBAC_E3_Ligases"/>
</dbReference>
<feature type="compositionally biased region" description="Low complexity" evidence="8">
    <location>
        <begin position="22"/>
        <end position="33"/>
    </location>
</feature>
<evidence type="ECO:0000256" key="8">
    <source>
        <dbReference type="SAM" id="MobiDB-lite"/>
    </source>
</evidence>
<dbReference type="InterPro" id="IPR044066">
    <property type="entry name" value="TRIAD_supradom"/>
</dbReference>
<evidence type="ECO:0000256" key="5">
    <source>
        <dbReference type="ARBA" id="ARBA00022771"/>
    </source>
</evidence>
<accession>A0AA39YGG4</accession>
<organism evidence="11 12">
    <name type="scientific">Lasiodiplodia hormozganensis</name>
    <dbReference type="NCBI Taxonomy" id="869390"/>
    <lineage>
        <taxon>Eukaryota</taxon>
        <taxon>Fungi</taxon>
        <taxon>Dikarya</taxon>
        <taxon>Ascomycota</taxon>
        <taxon>Pezizomycotina</taxon>
        <taxon>Dothideomycetes</taxon>
        <taxon>Dothideomycetes incertae sedis</taxon>
        <taxon>Botryosphaeriales</taxon>
        <taxon>Botryosphaeriaceae</taxon>
        <taxon>Lasiodiplodia</taxon>
    </lineage>
</organism>
<keyword evidence="4" id="KW-0677">Repeat</keyword>
<keyword evidence="7" id="KW-0862">Zinc</keyword>
<dbReference type="InterPro" id="IPR047544">
    <property type="entry name" value="RING-HC_RBR_RNF216"/>
</dbReference>
<evidence type="ECO:0000313" key="11">
    <source>
        <dbReference type="EMBL" id="KAK0650610.1"/>
    </source>
</evidence>
<feature type="transmembrane region" description="Helical" evidence="9">
    <location>
        <begin position="431"/>
        <end position="452"/>
    </location>
</feature>
<dbReference type="Gene3D" id="1.20.120.1750">
    <property type="match status" value="1"/>
</dbReference>
<dbReference type="PANTHER" id="PTHR22770">
    <property type="entry name" value="UBIQUITIN CONJUGATING ENZYME 7 INTERACTING PROTEIN-RELATED"/>
    <property type="match status" value="1"/>
</dbReference>
<dbReference type="CDD" id="cd20353">
    <property type="entry name" value="Rcat_RBR_RNF216"/>
    <property type="match status" value="1"/>
</dbReference>
<feature type="domain" description="RING-type" evidence="10">
    <location>
        <begin position="278"/>
        <end position="581"/>
    </location>
</feature>
<name>A0AA39YGG4_9PEZI</name>
<dbReference type="InterPro" id="IPR058758">
    <property type="entry name" value="UBA_RNF216"/>
</dbReference>
<keyword evidence="2" id="KW-0808">Transferase</keyword>
<evidence type="ECO:0000313" key="12">
    <source>
        <dbReference type="Proteomes" id="UP001175001"/>
    </source>
</evidence>
<dbReference type="Proteomes" id="UP001175001">
    <property type="component" value="Unassembled WGS sequence"/>
</dbReference>
<keyword evidence="5" id="KW-0863">Zinc-finger</keyword>
<dbReference type="GO" id="GO:0016740">
    <property type="term" value="F:transferase activity"/>
    <property type="evidence" value="ECO:0007669"/>
    <property type="project" value="UniProtKB-KW"/>
</dbReference>
<dbReference type="PROSITE" id="PS51873">
    <property type="entry name" value="TRIAD"/>
    <property type="match status" value="1"/>
</dbReference>
<dbReference type="Pfam" id="PF26191">
    <property type="entry name" value="RING-HC_RBR_RNF216"/>
    <property type="match status" value="1"/>
</dbReference>
<keyword evidence="9" id="KW-0472">Membrane</keyword>
<dbReference type="AlphaFoldDB" id="A0AA39YGG4"/>
<dbReference type="PANTHER" id="PTHR22770:SF42">
    <property type="entry name" value="FINGER PROTEIN (ZIN), PUTATIVE (AFU_ORTHOLOGUE AFUA_4G03910)-RELATED"/>
    <property type="match status" value="1"/>
</dbReference>
<comment type="caution">
    <text evidence="11">The sequence shown here is derived from an EMBL/GenBank/DDBJ whole genome shotgun (WGS) entry which is preliminary data.</text>
</comment>
<dbReference type="Pfam" id="PF26200">
    <property type="entry name" value="Rcat_RNF216"/>
    <property type="match status" value="1"/>
</dbReference>
<evidence type="ECO:0000259" key="10">
    <source>
        <dbReference type="PROSITE" id="PS51873"/>
    </source>
</evidence>
<keyword evidence="3" id="KW-0479">Metal-binding</keyword>
<keyword evidence="12" id="KW-1185">Reference proteome</keyword>
<dbReference type="InterPro" id="IPR047546">
    <property type="entry name" value="Rcat_RBR_RNF216"/>
</dbReference>